<keyword evidence="2" id="KW-0812">Transmembrane</keyword>
<sequence length="377" mass="41873">MKARRPSVREADRAGRGHEELSAQERSETADRREVRIEIVDVLRGIAATAVVVQHVAESSGLPGLWYLLELAPGVFGVVLFFLISGFVIPLSVRGASDWQAFALRRVFRIYPLTLFAFALLATLMMLGVIPSAASSSFYVWLMNLLLLQDFARVPALLGVTWTLPIEFAWYGLFGLSFFLLGRRGLRLLSLAYPLGMVVLIVFSLLLEIRLPFGRIGMLYAAVIGMQCYRFAGGEIGRREILLSGAVFMALMLVANWVAFGHFSHPAIQLHHAVLPWVLAPLVFFVALFRVRLSSPGSRFEQFLLLLGRISFSVYLLHPIVMGIVHPYVDGVAFILAVCVLTVPLAWLSFIAIEKPGIEMGRALVHRRRRRLAASGA</sequence>
<feature type="transmembrane region" description="Helical" evidence="2">
    <location>
        <begin position="331"/>
        <end position="353"/>
    </location>
</feature>
<feature type="transmembrane region" description="Helical" evidence="2">
    <location>
        <begin position="154"/>
        <end position="181"/>
    </location>
</feature>
<dbReference type="GO" id="GO:0016020">
    <property type="term" value="C:membrane"/>
    <property type="evidence" value="ECO:0007669"/>
    <property type="project" value="TreeGrafter"/>
</dbReference>
<dbReference type="InterPro" id="IPR002656">
    <property type="entry name" value="Acyl_transf_3_dom"/>
</dbReference>
<evidence type="ECO:0000256" key="1">
    <source>
        <dbReference type="SAM" id="MobiDB-lite"/>
    </source>
</evidence>
<feature type="transmembrane region" description="Helical" evidence="2">
    <location>
        <begin position="188"/>
        <end position="207"/>
    </location>
</feature>
<evidence type="ECO:0000313" key="5">
    <source>
        <dbReference type="Proteomes" id="UP000295030"/>
    </source>
</evidence>
<feature type="transmembrane region" description="Helical" evidence="2">
    <location>
        <begin position="272"/>
        <end position="291"/>
    </location>
</feature>
<gene>
    <name evidence="4" type="ORF">EV667_0022</name>
</gene>
<feature type="transmembrane region" description="Helical" evidence="2">
    <location>
        <begin position="110"/>
        <end position="134"/>
    </location>
</feature>
<feature type="compositionally biased region" description="Basic and acidic residues" evidence="1">
    <location>
        <begin position="7"/>
        <end position="27"/>
    </location>
</feature>
<feature type="transmembrane region" description="Helical" evidence="2">
    <location>
        <begin position="213"/>
        <end position="229"/>
    </location>
</feature>
<keyword evidence="2" id="KW-0472">Membrane</keyword>
<keyword evidence="5" id="KW-1185">Reference proteome</keyword>
<feature type="transmembrane region" description="Helical" evidence="2">
    <location>
        <begin position="303"/>
        <end position="325"/>
    </location>
</feature>
<dbReference type="EMBL" id="SMFY01000001">
    <property type="protein sequence ID" value="TCK29937.1"/>
    <property type="molecule type" value="Genomic_DNA"/>
</dbReference>
<evidence type="ECO:0000256" key="2">
    <source>
        <dbReference type="SAM" id="Phobius"/>
    </source>
</evidence>
<dbReference type="InterPro" id="IPR050879">
    <property type="entry name" value="Acyltransferase_3"/>
</dbReference>
<comment type="caution">
    <text evidence="4">The sequence shown here is derived from an EMBL/GenBank/DDBJ whole genome shotgun (WGS) entry which is preliminary data.</text>
</comment>
<accession>A0A4R1I3T1</accession>
<name>A0A4R1I3T1_ANCAQ</name>
<keyword evidence="2" id="KW-1133">Transmembrane helix</keyword>
<dbReference type="OrthoDB" id="9807745at2"/>
<evidence type="ECO:0000259" key="3">
    <source>
        <dbReference type="Pfam" id="PF01757"/>
    </source>
</evidence>
<dbReference type="Pfam" id="PF01757">
    <property type="entry name" value="Acyl_transf_3"/>
    <property type="match status" value="1"/>
</dbReference>
<reference evidence="4 5" key="1">
    <citation type="submission" date="2019-03" db="EMBL/GenBank/DDBJ databases">
        <title>Genomic Encyclopedia of Type Strains, Phase IV (KMG-IV): sequencing the most valuable type-strain genomes for metagenomic binning, comparative biology and taxonomic classification.</title>
        <authorList>
            <person name="Goeker M."/>
        </authorList>
    </citation>
    <scope>NUCLEOTIDE SEQUENCE [LARGE SCALE GENOMIC DNA]</scope>
    <source>
        <strain evidence="4 5">DSM 101</strain>
    </source>
</reference>
<protein>
    <submittedName>
        <fullName evidence="4">Peptidoglycan/LPS O-acetylase OafA/YrhL</fullName>
    </submittedName>
</protein>
<feature type="transmembrane region" description="Helical" evidence="2">
    <location>
        <begin position="241"/>
        <end position="260"/>
    </location>
</feature>
<feature type="domain" description="Acyltransferase 3" evidence="3">
    <location>
        <begin position="40"/>
        <end position="348"/>
    </location>
</feature>
<dbReference type="PANTHER" id="PTHR23028">
    <property type="entry name" value="ACETYLTRANSFERASE"/>
    <property type="match status" value="1"/>
</dbReference>
<dbReference type="GO" id="GO:0000271">
    <property type="term" value="P:polysaccharide biosynthetic process"/>
    <property type="evidence" value="ECO:0007669"/>
    <property type="project" value="TreeGrafter"/>
</dbReference>
<dbReference type="AlphaFoldDB" id="A0A4R1I3T1"/>
<organism evidence="4 5">
    <name type="scientific">Ancylobacter aquaticus</name>
    <dbReference type="NCBI Taxonomy" id="100"/>
    <lineage>
        <taxon>Bacteria</taxon>
        <taxon>Pseudomonadati</taxon>
        <taxon>Pseudomonadota</taxon>
        <taxon>Alphaproteobacteria</taxon>
        <taxon>Hyphomicrobiales</taxon>
        <taxon>Xanthobacteraceae</taxon>
        <taxon>Ancylobacter</taxon>
    </lineage>
</organism>
<dbReference type="PANTHER" id="PTHR23028:SF53">
    <property type="entry name" value="ACYL_TRANSF_3 DOMAIN-CONTAINING PROTEIN"/>
    <property type="match status" value="1"/>
</dbReference>
<feature type="transmembrane region" description="Helical" evidence="2">
    <location>
        <begin position="65"/>
        <end position="89"/>
    </location>
</feature>
<dbReference type="Proteomes" id="UP000295030">
    <property type="component" value="Unassembled WGS sequence"/>
</dbReference>
<dbReference type="GO" id="GO:0016747">
    <property type="term" value="F:acyltransferase activity, transferring groups other than amino-acyl groups"/>
    <property type="evidence" value="ECO:0007669"/>
    <property type="project" value="InterPro"/>
</dbReference>
<evidence type="ECO:0000313" key="4">
    <source>
        <dbReference type="EMBL" id="TCK29937.1"/>
    </source>
</evidence>
<proteinExistence type="predicted"/>
<feature type="region of interest" description="Disordered" evidence="1">
    <location>
        <begin position="1"/>
        <end position="27"/>
    </location>
</feature>